<sequence>MTAPIQTPDSGEETLPQRRGLLTYLIDRIFLWLLGFPPERCTYTTQSLRIPLSNGIDRIELAADLFRPTLPSSKRPLGTLLLISPYGRGFPIRLVSDAFAARGYQVLMVSSRGTFGSAGSFYPFRDEVEDGKRIVEWMRRQPWYTGTFATIGGSYLSFTQWGLMMSAPRDLVAAVTSLSVHDASRVCWDSGALNLDIVRWAGGIATQEESSFTWKAFTRPKLEPIIRSVPLAQNVRQHLSDNCRWLDHMIATSDIHNPHYAPMQLKEAMERINIPVLIVTGWYDIFLENSTEQYVRLRERGVPVSITSGPWSHIKCALNAKTHLSSFDGIEEHVGGRAEAKRPFPVDYFVTGAKEWRQLDTWPTPCKPVTFYLQANGNLAQEPAENRPRSSSFIFDPRDPTPTVGGNALLSSGAVDDRALAQRKDVLVFDSHKLEDEFKFCGKATIELDHCKSHPHADVFVRLSDVKANGKSTNVTEAYRRLNPKRNEDERVHLALNHTSHRFLRGRKIRLVVAGGNFPQYTRNLGFSDASNKQSEMRSVQHTIRFSAANPSKIIFPKILCQ</sequence>
<name>A0ACC2IF34_9PLEO</name>
<organism evidence="1 2">
    <name type="scientific">Boeremia exigua</name>
    <dbReference type="NCBI Taxonomy" id="749465"/>
    <lineage>
        <taxon>Eukaryota</taxon>
        <taxon>Fungi</taxon>
        <taxon>Dikarya</taxon>
        <taxon>Ascomycota</taxon>
        <taxon>Pezizomycotina</taxon>
        <taxon>Dothideomycetes</taxon>
        <taxon>Pleosporomycetidae</taxon>
        <taxon>Pleosporales</taxon>
        <taxon>Pleosporineae</taxon>
        <taxon>Didymellaceae</taxon>
        <taxon>Boeremia</taxon>
    </lineage>
</organism>
<dbReference type="Proteomes" id="UP001153331">
    <property type="component" value="Unassembled WGS sequence"/>
</dbReference>
<evidence type="ECO:0000313" key="1">
    <source>
        <dbReference type="EMBL" id="KAJ8113728.1"/>
    </source>
</evidence>
<keyword evidence="2" id="KW-1185">Reference proteome</keyword>
<proteinExistence type="predicted"/>
<gene>
    <name evidence="1" type="ORF">OPT61_g4204</name>
</gene>
<comment type="caution">
    <text evidence="1">The sequence shown here is derived from an EMBL/GenBank/DDBJ whole genome shotgun (WGS) entry which is preliminary data.</text>
</comment>
<reference evidence="1" key="1">
    <citation type="submission" date="2022-11" db="EMBL/GenBank/DDBJ databases">
        <title>Genome Sequence of Boeremia exigua.</title>
        <authorList>
            <person name="Buettner E."/>
        </authorList>
    </citation>
    <scope>NUCLEOTIDE SEQUENCE</scope>
    <source>
        <strain evidence="1">CU02</strain>
    </source>
</reference>
<accession>A0ACC2IF34</accession>
<dbReference type="EMBL" id="JAPHNI010000234">
    <property type="protein sequence ID" value="KAJ8113728.1"/>
    <property type="molecule type" value="Genomic_DNA"/>
</dbReference>
<protein>
    <submittedName>
        <fullName evidence="1">Uncharacterized protein</fullName>
    </submittedName>
</protein>
<evidence type="ECO:0000313" key="2">
    <source>
        <dbReference type="Proteomes" id="UP001153331"/>
    </source>
</evidence>